<dbReference type="EMBL" id="JAAMOD010000609">
    <property type="protein sequence ID" value="KAF5227344.1"/>
    <property type="molecule type" value="Genomic_DNA"/>
</dbReference>
<keyword evidence="2" id="KW-1185">Reference proteome</keyword>
<accession>A0AAN5Z0Q5</accession>
<organism evidence="1 2">
    <name type="scientific">Fusarium austroamericanum</name>
    <dbReference type="NCBI Taxonomy" id="282268"/>
    <lineage>
        <taxon>Eukaryota</taxon>
        <taxon>Fungi</taxon>
        <taxon>Dikarya</taxon>
        <taxon>Ascomycota</taxon>
        <taxon>Pezizomycotina</taxon>
        <taxon>Sordariomycetes</taxon>
        <taxon>Hypocreomycetidae</taxon>
        <taxon>Hypocreales</taxon>
        <taxon>Nectriaceae</taxon>
        <taxon>Fusarium</taxon>
    </lineage>
</organism>
<proteinExistence type="predicted"/>
<evidence type="ECO:0000313" key="1">
    <source>
        <dbReference type="EMBL" id="KAF5227344.1"/>
    </source>
</evidence>
<reference evidence="1 2" key="1">
    <citation type="submission" date="2020-02" db="EMBL/GenBank/DDBJ databases">
        <title>Identification and distribution of gene clusters putatively required for synthesis of sphingolipid metabolism inhibitors in phylogenetically diverse species of the filamentous fungus Fusarium.</title>
        <authorList>
            <person name="Kim H.-S."/>
            <person name="Busman M."/>
            <person name="Brown D.W."/>
            <person name="Divon H."/>
            <person name="Uhlig S."/>
            <person name="Proctor R.H."/>
        </authorList>
    </citation>
    <scope>NUCLEOTIDE SEQUENCE [LARGE SCALE GENOMIC DNA]</scope>
    <source>
        <strain evidence="1 2">NRRL 2903</strain>
    </source>
</reference>
<protein>
    <submittedName>
        <fullName evidence="1">Uncharacterized protein</fullName>
    </submittedName>
</protein>
<dbReference type="Proteomes" id="UP000537989">
    <property type="component" value="Unassembled WGS sequence"/>
</dbReference>
<dbReference type="AlphaFoldDB" id="A0AAN5Z0Q5"/>
<comment type="caution">
    <text evidence="1">The sequence shown here is derived from an EMBL/GenBank/DDBJ whole genome shotgun (WGS) entry which is preliminary data.</text>
</comment>
<sequence length="233" mass="25819">MVSFLSVLSIAPDGSWHSYDTFTPWLSGLIAISRLFILREAYLIRWNVIGKAVDGGLSVEEAELQAPGILSLVERRMSQCMLSSTPGAEATPMQYVLRLRSYGIAAKGNTAAPGFISWDNLDLIFKGIRLPLPNLAQMLQSCLTAARQLLFRDLLFQQDYSVLDAQPATIPVIPWSKLQDNANNDTLGYSVADSIYAAAGEDSKIWLISTIWMNPITHCNRGLANPRLFYMAF</sequence>
<evidence type="ECO:0000313" key="2">
    <source>
        <dbReference type="Proteomes" id="UP000537989"/>
    </source>
</evidence>
<gene>
    <name evidence="1" type="ORF">FAUST_11839</name>
</gene>
<name>A0AAN5Z0Q5_FUSAU</name>